<dbReference type="InterPro" id="IPR012951">
    <property type="entry name" value="BBE"/>
</dbReference>
<dbReference type="InterPro" id="IPR016169">
    <property type="entry name" value="FAD-bd_PCMH_sub2"/>
</dbReference>
<gene>
    <name evidence="7" type="ORF">KIW84_014552</name>
</gene>
<dbReference type="GO" id="GO:0071949">
    <property type="term" value="F:FAD binding"/>
    <property type="evidence" value="ECO:0007669"/>
    <property type="project" value="InterPro"/>
</dbReference>
<evidence type="ECO:0000313" key="8">
    <source>
        <dbReference type="Proteomes" id="UP001058974"/>
    </source>
</evidence>
<keyword evidence="2" id="KW-0285">Flavoprotein</keyword>
<comment type="similarity">
    <text evidence="1">Belongs to the oxygen-dependent FAD-linked oxidoreductase family.</text>
</comment>
<comment type="caution">
    <text evidence="7">The sequence shown here is derived from an EMBL/GenBank/DDBJ whole genome shotgun (WGS) entry which is preliminary data.</text>
</comment>
<sequence>MFNLRTINVDIQKEVAYVQTGATLGELYYAISQKSKVHAFPAGVCPTVGVGGHIGCGGYGTLIRKYGLSIDNIVDAEIVDAKGRLLNRKSMGEDLFWAIGGGSASFGVVLSYTKTLEENATDFVVQWQQVAPTIDIRLFMRLLLQPIASTTVKGTTTIKASVVAVFLGSAAELLGIVGKEFPLLGLKKEDCLEMSWINSVIWYNDAEALKAGAKPESVLDRHLNWVRSGKRKSDYVQKPISKDALELIWKKMIELGNVGFVFNPYGGKMAEVLPEATPIPYRAGNLFKLQLSASWKDPAPNATLEYLNQANHLYSFMEPYVAKNPRSAYLCYRDVDIGTNSFGKASYEEGKVYGVKFFNNNFDRLVKIKTAVDPDNFFRNEQSIINYYSALTVNDWIC</sequence>
<protein>
    <recommendedName>
        <fullName evidence="6">FAD-binding PCMH-type domain-containing protein</fullName>
    </recommendedName>
</protein>
<keyword evidence="5" id="KW-0325">Glycoprotein</keyword>
<keyword evidence="8" id="KW-1185">Reference proteome</keyword>
<proteinExistence type="inferred from homology"/>
<name>A0A9D5BNE2_PEA</name>
<accession>A0A9D5BNE2</accession>
<dbReference type="Pfam" id="PF01565">
    <property type="entry name" value="FAD_binding_4"/>
    <property type="match status" value="1"/>
</dbReference>
<dbReference type="PANTHER" id="PTHR32448">
    <property type="entry name" value="OS08G0158400 PROTEIN"/>
    <property type="match status" value="1"/>
</dbReference>
<keyword evidence="4" id="KW-0274">FAD</keyword>
<dbReference type="GO" id="GO:0016491">
    <property type="term" value="F:oxidoreductase activity"/>
    <property type="evidence" value="ECO:0007669"/>
    <property type="project" value="InterPro"/>
</dbReference>
<evidence type="ECO:0000259" key="6">
    <source>
        <dbReference type="PROSITE" id="PS51387"/>
    </source>
</evidence>
<organism evidence="7 8">
    <name type="scientific">Pisum sativum</name>
    <name type="common">Garden pea</name>
    <name type="synonym">Lathyrus oleraceus</name>
    <dbReference type="NCBI Taxonomy" id="3888"/>
    <lineage>
        <taxon>Eukaryota</taxon>
        <taxon>Viridiplantae</taxon>
        <taxon>Streptophyta</taxon>
        <taxon>Embryophyta</taxon>
        <taxon>Tracheophyta</taxon>
        <taxon>Spermatophyta</taxon>
        <taxon>Magnoliopsida</taxon>
        <taxon>eudicotyledons</taxon>
        <taxon>Gunneridae</taxon>
        <taxon>Pentapetalae</taxon>
        <taxon>rosids</taxon>
        <taxon>fabids</taxon>
        <taxon>Fabales</taxon>
        <taxon>Fabaceae</taxon>
        <taxon>Papilionoideae</taxon>
        <taxon>50 kb inversion clade</taxon>
        <taxon>NPAAA clade</taxon>
        <taxon>Hologalegina</taxon>
        <taxon>IRL clade</taxon>
        <taxon>Fabeae</taxon>
        <taxon>Lathyrus</taxon>
    </lineage>
</organism>
<reference evidence="7 8" key="1">
    <citation type="journal article" date="2022" name="Nat. Genet.">
        <title>Improved pea reference genome and pan-genome highlight genomic features and evolutionary characteristics.</title>
        <authorList>
            <person name="Yang T."/>
            <person name="Liu R."/>
            <person name="Luo Y."/>
            <person name="Hu S."/>
            <person name="Wang D."/>
            <person name="Wang C."/>
            <person name="Pandey M.K."/>
            <person name="Ge S."/>
            <person name="Xu Q."/>
            <person name="Li N."/>
            <person name="Li G."/>
            <person name="Huang Y."/>
            <person name="Saxena R.K."/>
            <person name="Ji Y."/>
            <person name="Li M."/>
            <person name="Yan X."/>
            <person name="He Y."/>
            <person name="Liu Y."/>
            <person name="Wang X."/>
            <person name="Xiang C."/>
            <person name="Varshney R.K."/>
            <person name="Ding H."/>
            <person name="Gao S."/>
            <person name="Zong X."/>
        </authorList>
    </citation>
    <scope>NUCLEOTIDE SEQUENCE [LARGE SCALE GENOMIC DNA]</scope>
    <source>
        <strain evidence="7 8">cv. Zhongwan 6</strain>
    </source>
</reference>
<dbReference type="EMBL" id="JAMSHJ010000001">
    <property type="protein sequence ID" value="KAI5446750.1"/>
    <property type="molecule type" value="Genomic_DNA"/>
</dbReference>
<evidence type="ECO:0000313" key="7">
    <source>
        <dbReference type="EMBL" id="KAI5446750.1"/>
    </source>
</evidence>
<evidence type="ECO:0000256" key="2">
    <source>
        <dbReference type="ARBA" id="ARBA00022630"/>
    </source>
</evidence>
<evidence type="ECO:0000256" key="5">
    <source>
        <dbReference type="ARBA" id="ARBA00023180"/>
    </source>
</evidence>
<dbReference type="PROSITE" id="PS51387">
    <property type="entry name" value="FAD_PCMH"/>
    <property type="match status" value="1"/>
</dbReference>
<dbReference type="InterPro" id="IPR006094">
    <property type="entry name" value="Oxid_FAD_bind_N"/>
</dbReference>
<feature type="domain" description="FAD-binding PCMH-type" evidence="6">
    <location>
        <begin position="1"/>
        <end position="119"/>
    </location>
</feature>
<dbReference type="Pfam" id="PF08031">
    <property type="entry name" value="BBE"/>
    <property type="match status" value="1"/>
</dbReference>
<evidence type="ECO:0000256" key="1">
    <source>
        <dbReference type="ARBA" id="ARBA00005466"/>
    </source>
</evidence>
<dbReference type="AlphaFoldDB" id="A0A9D5BNE2"/>
<dbReference type="InterPro" id="IPR036318">
    <property type="entry name" value="FAD-bd_PCMH-like_sf"/>
</dbReference>
<dbReference type="Gramene" id="Psat01G0455200-T2">
    <property type="protein sequence ID" value="KAI5446750.1"/>
    <property type="gene ID" value="KIW84_014552"/>
</dbReference>
<keyword evidence="3" id="KW-0732">Signal</keyword>
<evidence type="ECO:0000256" key="4">
    <source>
        <dbReference type="ARBA" id="ARBA00022827"/>
    </source>
</evidence>
<dbReference type="Proteomes" id="UP001058974">
    <property type="component" value="Chromosome 1"/>
</dbReference>
<dbReference type="SUPFAM" id="SSF56176">
    <property type="entry name" value="FAD-binding/transporter-associated domain-like"/>
    <property type="match status" value="1"/>
</dbReference>
<dbReference type="InterPro" id="IPR016166">
    <property type="entry name" value="FAD-bd_PCMH"/>
</dbReference>
<evidence type="ECO:0000256" key="3">
    <source>
        <dbReference type="ARBA" id="ARBA00022729"/>
    </source>
</evidence>
<dbReference type="Gene3D" id="3.40.462.20">
    <property type="match status" value="1"/>
</dbReference>
<dbReference type="Gene3D" id="3.30.465.10">
    <property type="match status" value="1"/>
</dbReference>